<dbReference type="RefSeq" id="WP_265678116.1">
    <property type="nucleotide sequence ID" value="NZ_JAKRRY010000132.1"/>
</dbReference>
<dbReference type="AlphaFoldDB" id="A0A9X3CTA8"/>
<evidence type="ECO:0000313" key="2">
    <source>
        <dbReference type="Proteomes" id="UP001155587"/>
    </source>
</evidence>
<sequence length="132" mass="15353">MTVKLKQQYWKWEQSLANPDSDLAKVAKVFVEHCDRYLSVKELHRLTLAQSDLQSVRYRLVRQHGFQFKMNPDALYEYKLMHINLSLKNTAIGGVSKKTEQFVFPDIAPLWRLALGLNTEGFGAQTENRKIL</sequence>
<evidence type="ECO:0000313" key="1">
    <source>
        <dbReference type="EMBL" id="MCW8349361.1"/>
    </source>
</evidence>
<gene>
    <name evidence="1" type="ORF">MD535_25640</name>
</gene>
<dbReference type="EMBL" id="JAKRRY010000132">
    <property type="protein sequence ID" value="MCW8349361.1"/>
    <property type="molecule type" value="Genomic_DNA"/>
</dbReference>
<protein>
    <submittedName>
        <fullName evidence="1">Uncharacterized protein</fullName>
    </submittedName>
</protein>
<proteinExistence type="predicted"/>
<keyword evidence="2" id="KW-1185">Reference proteome</keyword>
<comment type="caution">
    <text evidence="1">The sequence shown here is derived from an EMBL/GenBank/DDBJ whole genome shotgun (WGS) entry which is preliminary data.</text>
</comment>
<organism evidence="1 2">
    <name type="scientific">Vibrio qingdaonensis</name>
    <dbReference type="NCBI Taxonomy" id="2829491"/>
    <lineage>
        <taxon>Bacteria</taxon>
        <taxon>Pseudomonadati</taxon>
        <taxon>Pseudomonadota</taxon>
        <taxon>Gammaproteobacteria</taxon>
        <taxon>Vibrionales</taxon>
        <taxon>Vibrionaceae</taxon>
        <taxon>Vibrio</taxon>
    </lineage>
</organism>
<dbReference type="Proteomes" id="UP001155587">
    <property type="component" value="Unassembled WGS sequence"/>
</dbReference>
<reference evidence="1" key="1">
    <citation type="submission" date="2022-02" db="EMBL/GenBank/DDBJ databases">
        <title>Vibrio sp. nov, a new bacterium isolated from seawater.</title>
        <authorList>
            <person name="Yuan Y."/>
        </authorList>
    </citation>
    <scope>NUCLEOTIDE SEQUENCE</scope>
    <source>
        <strain evidence="1">ZSDZ65</strain>
    </source>
</reference>
<name>A0A9X3CTA8_9VIBR</name>
<accession>A0A9X3CTA8</accession>